<evidence type="ECO:0000313" key="2">
    <source>
        <dbReference type="Proteomes" id="UP000179275"/>
    </source>
</evidence>
<accession>A0A1F6W2T6</accession>
<dbReference type="Proteomes" id="UP000179275">
    <property type="component" value="Unassembled WGS sequence"/>
</dbReference>
<dbReference type="AlphaFoldDB" id="A0A1F6W2T6"/>
<gene>
    <name evidence="1" type="ORF">A3C67_03345</name>
</gene>
<comment type="caution">
    <text evidence="1">The sequence shown here is derived from an EMBL/GenBank/DDBJ whole genome shotgun (WGS) entry which is preliminary data.</text>
</comment>
<proteinExistence type="predicted"/>
<evidence type="ECO:0000313" key="1">
    <source>
        <dbReference type="EMBL" id="OGI76220.1"/>
    </source>
</evidence>
<reference evidence="1 2" key="1">
    <citation type="journal article" date="2016" name="Nat. Commun.">
        <title>Thousands of microbial genomes shed light on interconnected biogeochemical processes in an aquifer system.</title>
        <authorList>
            <person name="Anantharaman K."/>
            <person name="Brown C.T."/>
            <person name="Hug L.A."/>
            <person name="Sharon I."/>
            <person name="Castelle C.J."/>
            <person name="Probst A.J."/>
            <person name="Thomas B.C."/>
            <person name="Singh A."/>
            <person name="Wilkins M.J."/>
            <person name="Karaoz U."/>
            <person name="Brodie E.L."/>
            <person name="Williams K.H."/>
            <person name="Hubbard S.S."/>
            <person name="Banfield J.F."/>
        </authorList>
    </citation>
    <scope>NUCLEOTIDE SEQUENCE [LARGE SCALE GENOMIC DNA]</scope>
</reference>
<organism evidence="1 2">
    <name type="scientific">Candidatus Nomurabacteria bacterium RIFCSPHIGHO2_02_FULL_42_19</name>
    <dbReference type="NCBI Taxonomy" id="1801756"/>
    <lineage>
        <taxon>Bacteria</taxon>
        <taxon>Candidatus Nomuraibacteriota</taxon>
    </lineage>
</organism>
<sequence length="95" mass="10655">MFSSGILGKNLFDNFGFSGFWHNIAKSVVIDVAKRFLAGPAALPKFSAISSPNIFGQIVYVIFGIRKSDGEKKLSRWRIIKNRCWKLQIGKFSSV</sequence>
<dbReference type="EMBL" id="MFUG01000007">
    <property type="protein sequence ID" value="OGI76220.1"/>
    <property type="molecule type" value="Genomic_DNA"/>
</dbReference>
<name>A0A1F6W2T6_9BACT</name>
<protein>
    <submittedName>
        <fullName evidence="1">Uncharacterized protein</fullName>
    </submittedName>
</protein>